<feature type="region of interest" description="Disordered" evidence="1">
    <location>
        <begin position="83"/>
        <end position="168"/>
    </location>
</feature>
<name>A0A2V2WY71_TRYCR</name>
<dbReference type="VEuPathDB" id="TriTrypDB:ECC02_009995"/>
<accession>A0A2V2WY71</accession>
<dbReference type="VEuPathDB" id="TriTrypDB:C4B63_1g1404"/>
<feature type="compositionally biased region" description="Basic residues" evidence="1">
    <location>
        <begin position="89"/>
        <end position="104"/>
    </location>
</feature>
<evidence type="ECO:0000313" key="2">
    <source>
        <dbReference type="EMBL" id="PWV13185.1"/>
    </source>
</evidence>
<dbReference type="Proteomes" id="UP000246078">
    <property type="component" value="Unassembled WGS sequence"/>
</dbReference>
<protein>
    <submittedName>
        <fullName evidence="2">Uncharacterized protein</fullName>
    </submittedName>
</protein>
<dbReference type="EMBL" id="PRFC01000045">
    <property type="protein sequence ID" value="PWV13185.1"/>
    <property type="molecule type" value="Genomic_DNA"/>
</dbReference>
<organism evidence="2 3">
    <name type="scientific">Trypanosoma cruzi</name>
    <dbReference type="NCBI Taxonomy" id="5693"/>
    <lineage>
        <taxon>Eukaryota</taxon>
        <taxon>Discoba</taxon>
        <taxon>Euglenozoa</taxon>
        <taxon>Kinetoplastea</taxon>
        <taxon>Metakinetoplastina</taxon>
        <taxon>Trypanosomatida</taxon>
        <taxon>Trypanosomatidae</taxon>
        <taxon>Trypanosoma</taxon>
        <taxon>Schizotrypanum</taxon>
    </lineage>
</organism>
<dbReference type="AlphaFoldDB" id="A0A2V2WY71"/>
<evidence type="ECO:0000313" key="3">
    <source>
        <dbReference type="Proteomes" id="UP000246078"/>
    </source>
</evidence>
<comment type="caution">
    <text evidence="2">The sequence shown here is derived from an EMBL/GenBank/DDBJ whole genome shotgun (WGS) entry which is preliminary data.</text>
</comment>
<dbReference type="VEuPathDB" id="TriTrypDB:C3747_45g94"/>
<sequence>MEEEGMKRVNAIESNREEARERQLSVFCERARHEAEMAKELEQGGGATLDEIGRTLEAKSGRAVLCRLTAKAAFGSTSIRWRRSEGGNRTRRVPRRGCGRRCSSRSKNSAYGRAPLRRGSSSSRWFNLTGRGGERPSCGSGILLRRCEGPSGRSGVASGGSGSIRLRK</sequence>
<evidence type="ECO:0000256" key="1">
    <source>
        <dbReference type="SAM" id="MobiDB-lite"/>
    </source>
</evidence>
<proteinExistence type="predicted"/>
<reference evidence="2 3" key="1">
    <citation type="journal article" date="2018" name="Microb. Genom.">
        <title>Expanding an expanded genome: long-read sequencing of Trypanosoma cruzi.</title>
        <authorList>
            <person name="Berna L."/>
            <person name="Rodriguez M."/>
            <person name="Chiribao M.L."/>
            <person name="Parodi-Talice A."/>
            <person name="Pita S."/>
            <person name="Rijo G."/>
            <person name="Alvarez-Valin F."/>
            <person name="Robello C."/>
        </authorList>
    </citation>
    <scope>NUCLEOTIDE SEQUENCE [LARGE SCALE GENOMIC DNA]</scope>
    <source>
        <strain evidence="2 3">TCC</strain>
    </source>
</reference>
<gene>
    <name evidence="2" type="ORF">C3747_45g94</name>
</gene>